<dbReference type="Gene3D" id="3.30.70.1560">
    <property type="entry name" value="Alpha-L RNA-binding motif"/>
    <property type="match status" value="1"/>
</dbReference>
<protein>
    <recommendedName>
        <fullName evidence="5">Pseudouridine synthase</fullName>
        <ecNumber evidence="5">5.4.99.-</ecNumber>
    </recommendedName>
</protein>
<sequence>MRLDKFLANHGIGTRTEVKQLIKKGAVTVNDDIVKKPEYKVNEASDVIKCNGTTIEYEKELYIILNKPQGVISATEDNLHTTVVDLMPEFSHFNIHPVGRLDKDTEGLLILTTDGQFSHRVLSPSKHVNKTYRAKLDGEVDVEAVNLFKMGITLEDGYRCMPAQLNILSPDNIEVTIQEGKFHQVKRMFQAIGLNVIYLKRMRMGNLDLPADLDTGQYRKMTIEEINLVQHV</sequence>
<dbReference type="InterPro" id="IPR050343">
    <property type="entry name" value="RsuA_PseudoU_synthase"/>
</dbReference>
<dbReference type="OrthoDB" id="9807213at2"/>
<evidence type="ECO:0000256" key="5">
    <source>
        <dbReference type="RuleBase" id="RU003887"/>
    </source>
</evidence>
<keyword evidence="8" id="KW-1185">Reference proteome</keyword>
<accession>A0A4R6BLY9</accession>
<dbReference type="SUPFAM" id="SSF55174">
    <property type="entry name" value="Alpha-L RNA-binding motif"/>
    <property type="match status" value="1"/>
</dbReference>
<reference evidence="7 8" key="1">
    <citation type="submission" date="2019-01" db="EMBL/GenBank/DDBJ databases">
        <title>Draft genome sequences of the type strains of six Macrococcus species.</title>
        <authorList>
            <person name="Mazhar S."/>
            <person name="Altermann E."/>
            <person name="Hill C."/>
            <person name="Mcauliffe O."/>
        </authorList>
    </citation>
    <scope>NUCLEOTIDE SEQUENCE [LARGE SCALE GENOMIC DNA]</scope>
    <source>
        <strain evidence="7 8">CCM4809</strain>
    </source>
</reference>
<gene>
    <name evidence="7" type="ORF">ERX37_00770</name>
</gene>
<evidence type="ECO:0000256" key="1">
    <source>
        <dbReference type="ARBA" id="ARBA00008348"/>
    </source>
</evidence>
<dbReference type="CDD" id="cd02553">
    <property type="entry name" value="PseudoU_synth_RsuA"/>
    <property type="match status" value="1"/>
</dbReference>
<evidence type="ECO:0000259" key="6">
    <source>
        <dbReference type="SMART" id="SM00363"/>
    </source>
</evidence>
<dbReference type="PANTHER" id="PTHR47683">
    <property type="entry name" value="PSEUDOURIDINE SYNTHASE FAMILY PROTEIN-RELATED"/>
    <property type="match status" value="1"/>
</dbReference>
<dbReference type="GO" id="GO:0120159">
    <property type="term" value="F:rRNA pseudouridine synthase activity"/>
    <property type="evidence" value="ECO:0007669"/>
    <property type="project" value="UniProtKB-ARBA"/>
</dbReference>
<dbReference type="InterPro" id="IPR020103">
    <property type="entry name" value="PsdUridine_synth_cat_dom_sf"/>
</dbReference>
<dbReference type="SMART" id="SM00363">
    <property type="entry name" value="S4"/>
    <property type="match status" value="1"/>
</dbReference>
<proteinExistence type="inferred from homology"/>
<keyword evidence="3 5" id="KW-0413">Isomerase</keyword>
<dbReference type="InterPro" id="IPR002942">
    <property type="entry name" value="S4_RNA-bd"/>
</dbReference>
<dbReference type="InterPro" id="IPR036986">
    <property type="entry name" value="S4_RNA-bd_sf"/>
</dbReference>
<dbReference type="PROSITE" id="PS50889">
    <property type="entry name" value="S4"/>
    <property type="match status" value="1"/>
</dbReference>
<comment type="caution">
    <text evidence="7">The sequence shown here is derived from an EMBL/GenBank/DDBJ whole genome shotgun (WGS) entry which is preliminary data.</text>
</comment>
<dbReference type="GO" id="GO:0003723">
    <property type="term" value="F:RNA binding"/>
    <property type="evidence" value="ECO:0007669"/>
    <property type="project" value="UniProtKB-KW"/>
</dbReference>
<dbReference type="EMBL" id="SCWE01000001">
    <property type="protein sequence ID" value="TDM02652.1"/>
    <property type="molecule type" value="Genomic_DNA"/>
</dbReference>
<dbReference type="FunFam" id="3.30.70.1560:FF:000001">
    <property type="entry name" value="Pseudouridine synthase"/>
    <property type="match status" value="1"/>
</dbReference>
<dbReference type="GO" id="GO:0005829">
    <property type="term" value="C:cytosol"/>
    <property type="evidence" value="ECO:0007669"/>
    <property type="project" value="UniProtKB-ARBA"/>
</dbReference>
<dbReference type="RefSeq" id="WP_133428741.1">
    <property type="nucleotide sequence ID" value="NZ_BMCC01000002.1"/>
</dbReference>
<dbReference type="InterPro" id="IPR006145">
    <property type="entry name" value="PsdUridine_synth_RsuA/RluA"/>
</dbReference>
<dbReference type="CDD" id="cd00165">
    <property type="entry name" value="S4"/>
    <property type="match status" value="1"/>
</dbReference>
<dbReference type="InterPro" id="IPR042092">
    <property type="entry name" value="PsdUridine_s_RsuA/RluB/E/F_cat"/>
</dbReference>
<comment type="similarity">
    <text evidence="1 5">Belongs to the pseudouridine synthase RsuA family.</text>
</comment>
<evidence type="ECO:0000313" key="8">
    <source>
        <dbReference type="Proteomes" id="UP000295328"/>
    </source>
</evidence>
<dbReference type="InterPro" id="IPR018496">
    <property type="entry name" value="PsdUridine_synth_RsuA/RluB_CS"/>
</dbReference>
<dbReference type="Pfam" id="PF00849">
    <property type="entry name" value="PseudoU_synth_2"/>
    <property type="match status" value="1"/>
</dbReference>
<dbReference type="EC" id="5.4.99.-" evidence="5"/>
<evidence type="ECO:0000256" key="3">
    <source>
        <dbReference type="ARBA" id="ARBA00023235"/>
    </source>
</evidence>
<dbReference type="FunFam" id="3.10.290.10:FF:000003">
    <property type="entry name" value="Pseudouridine synthase"/>
    <property type="match status" value="1"/>
</dbReference>
<dbReference type="Gene3D" id="3.30.70.580">
    <property type="entry name" value="Pseudouridine synthase I, catalytic domain, N-terminal subdomain"/>
    <property type="match status" value="1"/>
</dbReference>
<dbReference type="Gene3D" id="3.10.290.10">
    <property type="entry name" value="RNA-binding S4 domain"/>
    <property type="match status" value="1"/>
</dbReference>
<dbReference type="Proteomes" id="UP000295328">
    <property type="component" value="Unassembled WGS sequence"/>
</dbReference>
<evidence type="ECO:0000256" key="4">
    <source>
        <dbReference type="PROSITE-ProRule" id="PRU00182"/>
    </source>
</evidence>
<dbReference type="InterPro" id="IPR020094">
    <property type="entry name" value="TruA/RsuA/RluB/E/F_N"/>
</dbReference>
<keyword evidence="2 4" id="KW-0694">RNA-binding</keyword>
<dbReference type="PROSITE" id="PS01149">
    <property type="entry name" value="PSI_RSU"/>
    <property type="match status" value="1"/>
</dbReference>
<dbReference type="NCBIfam" id="TIGR00093">
    <property type="entry name" value="pseudouridine synthase"/>
    <property type="match status" value="1"/>
</dbReference>
<name>A0A4R6BLY9_9STAP</name>
<evidence type="ECO:0000313" key="7">
    <source>
        <dbReference type="EMBL" id="TDM02652.1"/>
    </source>
</evidence>
<organism evidence="7 8">
    <name type="scientific">Macrococcus hajekii</name>
    <dbReference type="NCBI Taxonomy" id="198482"/>
    <lineage>
        <taxon>Bacteria</taxon>
        <taxon>Bacillati</taxon>
        <taxon>Bacillota</taxon>
        <taxon>Bacilli</taxon>
        <taxon>Bacillales</taxon>
        <taxon>Staphylococcaceae</taxon>
        <taxon>Macrococcus</taxon>
    </lineage>
</organism>
<evidence type="ECO:0000256" key="2">
    <source>
        <dbReference type="ARBA" id="ARBA00022884"/>
    </source>
</evidence>
<dbReference type="SUPFAM" id="SSF55120">
    <property type="entry name" value="Pseudouridine synthase"/>
    <property type="match status" value="1"/>
</dbReference>
<dbReference type="Pfam" id="PF01479">
    <property type="entry name" value="S4"/>
    <property type="match status" value="1"/>
</dbReference>
<dbReference type="GO" id="GO:0000455">
    <property type="term" value="P:enzyme-directed rRNA pseudouridine synthesis"/>
    <property type="evidence" value="ECO:0007669"/>
    <property type="project" value="UniProtKB-ARBA"/>
</dbReference>
<dbReference type="PANTHER" id="PTHR47683:SF4">
    <property type="entry name" value="PSEUDOURIDINE SYNTHASE"/>
    <property type="match status" value="1"/>
</dbReference>
<dbReference type="AlphaFoldDB" id="A0A4R6BLY9"/>
<feature type="domain" description="RNA-binding S4" evidence="6">
    <location>
        <begin position="1"/>
        <end position="69"/>
    </location>
</feature>
<dbReference type="InterPro" id="IPR000748">
    <property type="entry name" value="PsdUridine_synth_RsuA/RluB/E/F"/>
</dbReference>